<organism evidence="1 2">
    <name type="scientific">Paenibacillus contaminans</name>
    <dbReference type="NCBI Taxonomy" id="450362"/>
    <lineage>
        <taxon>Bacteria</taxon>
        <taxon>Bacillati</taxon>
        <taxon>Bacillota</taxon>
        <taxon>Bacilli</taxon>
        <taxon>Bacillales</taxon>
        <taxon>Paenibacillaceae</taxon>
        <taxon>Paenibacillus</taxon>
    </lineage>
</organism>
<dbReference type="PANTHER" id="PTHR42999">
    <property type="entry name" value="ANTIBIOTIC RESISTANCE PROTEIN MCBG"/>
    <property type="match status" value="1"/>
</dbReference>
<dbReference type="PANTHER" id="PTHR42999:SF1">
    <property type="entry name" value="PENTAPEPTIDE REPEAT-CONTAINING PROTEIN"/>
    <property type="match status" value="1"/>
</dbReference>
<sequence>MNKKKKMMKIETPRIPSELPVTMRQDIQSNDFLEMEMIQDCEIENSKANKVIFDKIIFRNVTFTETAFTSAELTDVIFEKCDLSNVDFSDAVIHRTEFKDCKMIGINLSGTTLRNILFDNCLADYAAFRFANTKQVIIQDSFLSKADFSYCKLQKFEFSRCTIDQVQFSGTELNGIDLSDCSFNGLGVFVENLKGCIISREQAYIFANLFGLIINE</sequence>
<dbReference type="Proteomes" id="UP000250369">
    <property type="component" value="Unassembled WGS sequence"/>
</dbReference>
<accession>A0A329MC75</accession>
<comment type="caution">
    <text evidence="1">The sequence shown here is derived from an EMBL/GenBank/DDBJ whole genome shotgun (WGS) entry which is preliminary data.</text>
</comment>
<dbReference type="RefSeq" id="WP_113034061.1">
    <property type="nucleotide sequence ID" value="NZ_QMFB01000018.1"/>
</dbReference>
<reference evidence="1 2" key="1">
    <citation type="journal article" date="2009" name="Int. J. Syst. Evol. Microbiol.">
        <title>Paenibacillus contaminans sp. nov., isolated from a contaminated laboratory plate.</title>
        <authorList>
            <person name="Chou J.H."/>
            <person name="Lee J.H."/>
            <person name="Lin M.C."/>
            <person name="Chang P.S."/>
            <person name="Arun A.B."/>
            <person name="Young C.C."/>
            <person name="Chen W.M."/>
        </authorList>
    </citation>
    <scope>NUCLEOTIDE SEQUENCE [LARGE SCALE GENOMIC DNA]</scope>
    <source>
        <strain evidence="1 2">CKOBP-6</strain>
    </source>
</reference>
<dbReference type="AlphaFoldDB" id="A0A329MC75"/>
<dbReference type="InterPro" id="IPR001646">
    <property type="entry name" value="5peptide_repeat"/>
</dbReference>
<name>A0A329MC75_9BACL</name>
<proteinExistence type="predicted"/>
<dbReference type="SUPFAM" id="SSF141571">
    <property type="entry name" value="Pentapeptide repeat-like"/>
    <property type="match status" value="1"/>
</dbReference>
<keyword evidence="2" id="KW-1185">Reference proteome</keyword>
<evidence type="ECO:0000313" key="2">
    <source>
        <dbReference type="Proteomes" id="UP000250369"/>
    </source>
</evidence>
<gene>
    <name evidence="1" type="ORF">DQG23_26585</name>
</gene>
<dbReference type="Gene3D" id="2.160.20.80">
    <property type="entry name" value="E3 ubiquitin-protein ligase SopA"/>
    <property type="match status" value="1"/>
</dbReference>
<dbReference type="EMBL" id="QMFB01000018">
    <property type="protein sequence ID" value="RAV17695.1"/>
    <property type="molecule type" value="Genomic_DNA"/>
</dbReference>
<dbReference type="OrthoDB" id="9798656at2"/>
<protein>
    <submittedName>
        <fullName evidence="1">Pentapeptide repeat-containing protein</fullName>
    </submittedName>
</protein>
<dbReference type="Pfam" id="PF13599">
    <property type="entry name" value="Pentapeptide_4"/>
    <property type="match status" value="1"/>
</dbReference>
<dbReference type="InterPro" id="IPR052949">
    <property type="entry name" value="PA_immunity-related"/>
</dbReference>
<evidence type="ECO:0000313" key="1">
    <source>
        <dbReference type="EMBL" id="RAV17695.1"/>
    </source>
</evidence>